<keyword evidence="3" id="KW-1185">Reference proteome</keyword>
<feature type="region of interest" description="Disordered" evidence="1">
    <location>
        <begin position="1"/>
        <end position="30"/>
    </location>
</feature>
<dbReference type="STRING" id="43265.A0A545VYA2"/>
<sequence length="251" mass="27955">MSSAPPTSSAVPEHLRQAAPVTSARPGPGDLFPLPKLRLEVRDLENRGVLRALAAVNLGECVRDCAQEVLRHLYGQHPSRAPCPLPTTRSVTLILRDMDGVAYTTGSELDGDHKEVHFSTRHVDNQAPERLRGELYGVVAHELVHCFQHDGRGTCPGGLVEGVADWVRLRCGHVPPHWKPRADDGRAWDAGYETTAYFLDYLERQCGEGTVRRINAKLHSERYDQDKFWPDLFGSTVDELWATYAASINNN</sequence>
<dbReference type="PANTHER" id="PTHR33321">
    <property type="match status" value="1"/>
</dbReference>
<dbReference type="InterPro" id="IPR007541">
    <property type="entry name" value="Uncharacterised_BSP"/>
</dbReference>
<feature type="compositionally biased region" description="Polar residues" evidence="1">
    <location>
        <begin position="1"/>
        <end position="10"/>
    </location>
</feature>
<evidence type="ECO:0000256" key="1">
    <source>
        <dbReference type="SAM" id="MobiDB-lite"/>
    </source>
</evidence>
<organism evidence="2 3">
    <name type="scientific">Cordyceps javanica</name>
    <dbReference type="NCBI Taxonomy" id="43265"/>
    <lineage>
        <taxon>Eukaryota</taxon>
        <taxon>Fungi</taxon>
        <taxon>Dikarya</taxon>
        <taxon>Ascomycota</taxon>
        <taxon>Pezizomycotina</taxon>
        <taxon>Sordariomycetes</taxon>
        <taxon>Hypocreomycetidae</taxon>
        <taxon>Hypocreales</taxon>
        <taxon>Cordycipitaceae</taxon>
        <taxon>Cordyceps</taxon>
    </lineage>
</organism>
<name>A0A545VYA2_9HYPO</name>
<dbReference type="Proteomes" id="UP000315783">
    <property type="component" value="Unassembled WGS sequence"/>
</dbReference>
<evidence type="ECO:0000313" key="2">
    <source>
        <dbReference type="EMBL" id="TQV94801.1"/>
    </source>
</evidence>
<proteinExistence type="predicted"/>
<accession>A0A545VYA2</accession>
<dbReference type="OrthoDB" id="891726at2759"/>
<comment type="caution">
    <text evidence="2">The sequence shown here is derived from an EMBL/GenBank/DDBJ whole genome shotgun (WGS) entry which is preliminary data.</text>
</comment>
<gene>
    <name evidence="2" type="ORF">IF1G_06812</name>
</gene>
<evidence type="ECO:0000313" key="3">
    <source>
        <dbReference type="Proteomes" id="UP000315783"/>
    </source>
</evidence>
<dbReference type="PANTHER" id="PTHR33321:SF12">
    <property type="entry name" value="PLANT BASIC SECRETORY PROTEIN (BSP) FAMILY PROTEIN"/>
    <property type="match status" value="1"/>
</dbReference>
<protein>
    <submittedName>
        <fullName evidence="2">Plant Basic Secretory protein</fullName>
    </submittedName>
</protein>
<dbReference type="Pfam" id="PF04450">
    <property type="entry name" value="BSP"/>
    <property type="match status" value="1"/>
</dbReference>
<reference evidence="2 3" key="1">
    <citation type="journal article" date="2019" name="Appl. Microbiol. Biotechnol.">
        <title>Genome sequence of Isaria javanica and comparative genome analysis insights into family S53 peptidase evolution in fungal entomopathogens.</title>
        <authorList>
            <person name="Lin R."/>
            <person name="Zhang X."/>
            <person name="Xin B."/>
            <person name="Zou M."/>
            <person name="Gao Y."/>
            <person name="Qin F."/>
            <person name="Hu Q."/>
            <person name="Xie B."/>
            <person name="Cheng X."/>
        </authorList>
    </citation>
    <scope>NUCLEOTIDE SEQUENCE [LARGE SCALE GENOMIC DNA]</scope>
    <source>
        <strain evidence="2 3">IJ1G</strain>
    </source>
</reference>
<dbReference type="EMBL" id="SPUK01000009">
    <property type="protein sequence ID" value="TQV94801.1"/>
    <property type="molecule type" value="Genomic_DNA"/>
</dbReference>
<dbReference type="AlphaFoldDB" id="A0A545VYA2"/>